<feature type="domain" description="Solute-binding protein family 5" evidence="6">
    <location>
        <begin position="69"/>
        <end position="444"/>
    </location>
</feature>
<feature type="chain" id="PRO_5026175447" evidence="5">
    <location>
        <begin position="23"/>
        <end position="526"/>
    </location>
</feature>
<proteinExistence type="inferred from homology"/>
<evidence type="ECO:0000256" key="5">
    <source>
        <dbReference type="SAM" id="SignalP"/>
    </source>
</evidence>
<dbReference type="PROSITE" id="PS51257">
    <property type="entry name" value="PROKAR_LIPOPROTEIN"/>
    <property type="match status" value="1"/>
</dbReference>
<dbReference type="Gene3D" id="3.90.76.10">
    <property type="entry name" value="Dipeptide-binding Protein, Domain 1"/>
    <property type="match status" value="1"/>
</dbReference>
<dbReference type="RefSeq" id="WP_197271507.1">
    <property type="nucleotide sequence ID" value="NZ_CABWIB010000001.1"/>
</dbReference>
<evidence type="ECO:0000256" key="1">
    <source>
        <dbReference type="ARBA" id="ARBA00004196"/>
    </source>
</evidence>
<keyword evidence="4 5" id="KW-0732">Signal</keyword>
<keyword evidence="8" id="KW-1185">Reference proteome</keyword>
<evidence type="ECO:0000259" key="6">
    <source>
        <dbReference type="Pfam" id="PF00496"/>
    </source>
</evidence>
<dbReference type="PANTHER" id="PTHR30290:SF10">
    <property type="entry name" value="PERIPLASMIC OLIGOPEPTIDE-BINDING PROTEIN-RELATED"/>
    <property type="match status" value="1"/>
</dbReference>
<evidence type="ECO:0000256" key="3">
    <source>
        <dbReference type="ARBA" id="ARBA00022448"/>
    </source>
</evidence>
<dbReference type="GO" id="GO:0042597">
    <property type="term" value="C:periplasmic space"/>
    <property type="evidence" value="ECO:0007669"/>
    <property type="project" value="UniProtKB-ARBA"/>
</dbReference>
<dbReference type="CDD" id="cd08504">
    <property type="entry name" value="PBP2_OppA"/>
    <property type="match status" value="1"/>
</dbReference>
<dbReference type="InterPro" id="IPR039424">
    <property type="entry name" value="SBP_5"/>
</dbReference>
<dbReference type="PIRSF" id="PIRSF002741">
    <property type="entry name" value="MppA"/>
    <property type="match status" value="1"/>
</dbReference>
<dbReference type="AlphaFoldDB" id="A0A6I8MF36"/>
<gene>
    <name evidence="7" type="ORF">OMES3154_00962</name>
</gene>
<reference evidence="7 8" key="1">
    <citation type="submission" date="2019-10" db="EMBL/GenBank/DDBJ databases">
        <authorList>
            <person name="Blom J."/>
        </authorList>
    </citation>
    <scope>NUCLEOTIDE SEQUENCE [LARGE SCALE GENOMIC DNA]</scope>
    <source>
        <strain evidence="7 8">ES3154-GLU</strain>
    </source>
</reference>
<dbReference type="GO" id="GO:1904680">
    <property type="term" value="F:peptide transmembrane transporter activity"/>
    <property type="evidence" value="ECO:0007669"/>
    <property type="project" value="TreeGrafter"/>
</dbReference>
<dbReference type="GO" id="GO:0030313">
    <property type="term" value="C:cell envelope"/>
    <property type="evidence" value="ECO:0007669"/>
    <property type="project" value="UniProtKB-SubCell"/>
</dbReference>
<dbReference type="FunFam" id="3.90.76.10:FF:000001">
    <property type="entry name" value="Oligopeptide ABC transporter substrate-binding protein"/>
    <property type="match status" value="1"/>
</dbReference>
<dbReference type="InterPro" id="IPR030678">
    <property type="entry name" value="Peptide/Ni-bd"/>
</dbReference>
<evidence type="ECO:0000313" key="7">
    <source>
        <dbReference type="EMBL" id="VWL85676.1"/>
    </source>
</evidence>
<dbReference type="Gene3D" id="3.10.105.10">
    <property type="entry name" value="Dipeptide-binding Protein, Domain 3"/>
    <property type="match status" value="1"/>
</dbReference>
<dbReference type="GO" id="GO:0043190">
    <property type="term" value="C:ATP-binding cassette (ABC) transporter complex"/>
    <property type="evidence" value="ECO:0007669"/>
    <property type="project" value="InterPro"/>
</dbReference>
<comment type="subcellular location">
    <subcellularLocation>
        <location evidence="1">Cell envelope</location>
    </subcellularLocation>
</comment>
<dbReference type="Gene3D" id="3.40.190.10">
    <property type="entry name" value="Periplasmic binding protein-like II"/>
    <property type="match status" value="1"/>
</dbReference>
<dbReference type="GO" id="GO:0015833">
    <property type="term" value="P:peptide transport"/>
    <property type="evidence" value="ECO:0007669"/>
    <property type="project" value="TreeGrafter"/>
</dbReference>
<organism evidence="7 8">
    <name type="scientific">Oceanivirga miroungae</name>
    <dbReference type="NCBI Taxonomy" id="1130046"/>
    <lineage>
        <taxon>Bacteria</taxon>
        <taxon>Fusobacteriati</taxon>
        <taxon>Fusobacteriota</taxon>
        <taxon>Fusobacteriia</taxon>
        <taxon>Fusobacteriales</taxon>
        <taxon>Leptotrichiaceae</taxon>
        <taxon>Oceanivirga</taxon>
    </lineage>
</organism>
<evidence type="ECO:0000256" key="4">
    <source>
        <dbReference type="ARBA" id="ARBA00022729"/>
    </source>
</evidence>
<accession>A0A6I8MF36</accession>
<keyword evidence="3" id="KW-0813">Transport</keyword>
<protein>
    <submittedName>
        <fullName evidence="7">Family 5 extracellular solute-binding protein</fullName>
    </submittedName>
</protein>
<sequence length="526" mass="58991">MKKFLTSAFLAVAILSCGGAKSSNEVKLTYNLGQEGKTLDQNLATSSSSTQIFGLTQEGLFKVGKDLTIQNGLVKDYSTSEDGKTWTFHLKDNIKWSNGDEITANDFKFSWLRVLNPETAAEYAYMLYYIDGAEAYNSGKTTADKVGIKVIDDKTIEVTLKADIKFFKAVLTHAIYLPSNEKFVKEKGDEYALEADTLISSGPYILKDWVHNSQMEFVKNPYYYNKDAIQVDKIVAKQIGDPNAALNAFNNEELDIVSIPAESYEKYKNDPRLVATTEATAWYSEFNVTHPLLKNKKIRQALHLAVDREELVSVVYKNLNRVADSFTPQGLGMDFGKVVPSFDPVKAKKLFTEGLVELGLNPNDKVEISMIAGDTPISKKHVEFIQEQLRKNLGVELNIELMQFKERLNRMNQKNFAIVSAGWGADFLDPINFLDLWVSGGGNNHTSFANKEYDALIKKATVSPSDKERYEALLAAEKMLADEMPVSTLFHRSTYRLINPKFKNVVLPAFGADIVFNYVTVDKDAK</sequence>
<dbReference type="EMBL" id="CABWIB010000001">
    <property type="protein sequence ID" value="VWL85676.1"/>
    <property type="molecule type" value="Genomic_DNA"/>
</dbReference>
<evidence type="ECO:0000313" key="8">
    <source>
        <dbReference type="Proteomes" id="UP000419017"/>
    </source>
</evidence>
<name>A0A6I8MF36_9FUSO</name>
<dbReference type="PANTHER" id="PTHR30290">
    <property type="entry name" value="PERIPLASMIC BINDING COMPONENT OF ABC TRANSPORTER"/>
    <property type="match status" value="1"/>
</dbReference>
<dbReference type="Proteomes" id="UP000419017">
    <property type="component" value="Unassembled WGS sequence"/>
</dbReference>
<dbReference type="InterPro" id="IPR000914">
    <property type="entry name" value="SBP_5_dom"/>
</dbReference>
<feature type="signal peptide" evidence="5">
    <location>
        <begin position="1"/>
        <end position="22"/>
    </location>
</feature>
<dbReference type="SUPFAM" id="SSF53850">
    <property type="entry name" value="Periplasmic binding protein-like II"/>
    <property type="match status" value="1"/>
</dbReference>
<comment type="similarity">
    <text evidence="2">Belongs to the bacterial solute-binding protein 5 family.</text>
</comment>
<dbReference type="Pfam" id="PF00496">
    <property type="entry name" value="SBP_bac_5"/>
    <property type="match status" value="1"/>
</dbReference>
<evidence type="ECO:0000256" key="2">
    <source>
        <dbReference type="ARBA" id="ARBA00005695"/>
    </source>
</evidence>